<evidence type="ECO:0000313" key="1">
    <source>
        <dbReference type="EMBL" id="KAI4334399.1"/>
    </source>
</evidence>
<protein>
    <submittedName>
        <fullName evidence="1">Uncharacterized protein</fullName>
    </submittedName>
</protein>
<sequence length="149" mass="17229">MNGETRRRDRGDPRRSKEPKNGLDGCLTSHFHLGRMKRTKRVYGCIDLYFVTQDGSTFKSKYRLDKSKRSILVNGVLEKPSGVMDHTSQARSTVGSNFRRHEVALTQYYWHTFAHGRHSYNLSEVTITEVLFRESSKKLAADPMRFGSR</sequence>
<keyword evidence="2" id="KW-1185">Reference proteome</keyword>
<dbReference type="Proteomes" id="UP000828941">
    <property type="component" value="Chromosome 7"/>
</dbReference>
<dbReference type="EMBL" id="CM039432">
    <property type="protein sequence ID" value="KAI4334399.1"/>
    <property type="molecule type" value="Genomic_DNA"/>
</dbReference>
<gene>
    <name evidence="1" type="ORF">L6164_019097</name>
</gene>
<comment type="caution">
    <text evidence="1">The sequence shown here is derived from an EMBL/GenBank/DDBJ whole genome shotgun (WGS) entry which is preliminary data.</text>
</comment>
<organism evidence="1 2">
    <name type="scientific">Bauhinia variegata</name>
    <name type="common">Purple orchid tree</name>
    <name type="synonym">Phanera variegata</name>
    <dbReference type="NCBI Taxonomy" id="167791"/>
    <lineage>
        <taxon>Eukaryota</taxon>
        <taxon>Viridiplantae</taxon>
        <taxon>Streptophyta</taxon>
        <taxon>Embryophyta</taxon>
        <taxon>Tracheophyta</taxon>
        <taxon>Spermatophyta</taxon>
        <taxon>Magnoliopsida</taxon>
        <taxon>eudicotyledons</taxon>
        <taxon>Gunneridae</taxon>
        <taxon>Pentapetalae</taxon>
        <taxon>rosids</taxon>
        <taxon>fabids</taxon>
        <taxon>Fabales</taxon>
        <taxon>Fabaceae</taxon>
        <taxon>Cercidoideae</taxon>
        <taxon>Cercideae</taxon>
        <taxon>Bauhiniinae</taxon>
        <taxon>Bauhinia</taxon>
    </lineage>
</organism>
<proteinExistence type="predicted"/>
<reference evidence="1 2" key="1">
    <citation type="journal article" date="2022" name="DNA Res.">
        <title>Chromosomal-level genome assembly of the orchid tree Bauhinia variegata (Leguminosae; Cercidoideae) supports the allotetraploid origin hypothesis of Bauhinia.</title>
        <authorList>
            <person name="Zhong Y."/>
            <person name="Chen Y."/>
            <person name="Zheng D."/>
            <person name="Pang J."/>
            <person name="Liu Y."/>
            <person name="Luo S."/>
            <person name="Meng S."/>
            <person name="Qian L."/>
            <person name="Wei D."/>
            <person name="Dai S."/>
            <person name="Zhou R."/>
        </authorList>
    </citation>
    <scope>NUCLEOTIDE SEQUENCE [LARGE SCALE GENOMIC DNA]</scope>
    <source>
        <strain evidence="1">BV-YZ2020</strain>
    </source>
</reference>
<evidence type="ECO:0000313" key="2">
    <source>
        <dbReference type="Proteomes" id="UP000828941"/>
    </source>
</evidence>
<name>A0ACB9NF96_BAUVA</name>
<accession>A0ACB9NF96</accession>